<evidence type="ECO:0000313" key="3">
    <source>
        <dbReference type="Proteomes" id="UP000552700"/>
    </source>
</evidence>
<protein>
    <submittedName>
        <fullName evidence="2">Uncharacterized protein</fullName>
    </submittedName>
</protein>
<dbReference type="EMBL" id="JACIJP010000005">
    <property type="protein sequence ID" value="MBB6125165.1"/>
    <property type="molecule type" value="Genomic_DNA"/>
</dbReference>
<evidence type="ECO:0000313" key="2">
    <source>
        <dbReference type="EMBL" id="MBB6125165.1"/>
    </source>
</evidence>
<proteinExistence type="predicted"/>
<reference evidence="2 3" key="1">
    <citation type="submission" date="2020-08" db="EMBL/GenBank/DDBJ databases">
        <title>Genomic Encyclopedia of Type Strains, Phase IV (KMG-IV): sequencing the most valuable type-strain genomes for metagenomic binning, comparative biology and taxonomic classification.</title>
        <authorList>
            <person name="Goeker M."/>
        </authorList>
    </citation>
    <scope>NUCLEOTIDE SEQUENCE [LARGE SCALE GENOMIC DNA]</scope>
    <source>
        <strain evidence="2 3">DSM 102255</strain>
    </source>
</reference>
<feature type="region of interest" description="Disordered" evidence="1">
    <location>
        <begin position="220"/>
        <end position="250"/>
    </location>
</feature>
<accession>A0A841J9I4</accession>
<keyword evidence="3" id="KW-1185">Reference proteome</keyword>
<sequence length="250" mass="26270">MAVPALAETLKKPPVELDPAKAYVLVEIGKLDDALMYGSLVLGRYDAVKGDIADPTPPPGGKIPRGGWKQDNRVYLLKPAVKAGDHNLFIAELDPGLWVIEGANDTAFALGSSTLQLAAGSVTDIGVVSVYSDFSQGEKRDVATTGRLLKGALLGGLFVSRLPPPTPKAIDVRPRGANDIPLPTIFGAVARPVEWAQEVRFGNHLGGLVNRMGGRKARFRAMAAEQAAEPTPKTDSASEKESGAVSPAAN</sequence>
<dbReference type="AlphaFoldDB" id="A0A841J9I4"/>
<name>A0A841J9I4_9SPHN</name>
<evidence type="ECO:0000256" key="1">
    <source>
        <dbReference type="SAM" id="MobiDB-lite"/>
    </source>
</evidence>
<gene>
    <name evidence="2" type="ORF">FHS92_002922</name>
</gene>
<organism evidence="2 3">
    <name type="scientific">Sphingobium subterraneum</name>
    <dbReference type="NCBI Taxonomy" id="627688"/>
    <lineage>
        <taxon>Bacteria</taxon>
        <taxon>Pseudomonadati</taxon>
        <taxon>Pseudomonadota</taxon>
        <taxon>Alphaproteobacteria</taxon>
        <taxon>Sphingomonadales</taxon>
        <taxon>Sphingomonadaceae</taxon>
        <taxon>Sphingobium</taxon>
    </lineage>
</organism>
<feature type="compositionally biased region" description="Low complexity" evidence="1">
    <location>
        <begin position="220"/>
        <end position="229"/>
    </location>
</feature>
<dbReference type="Proteomes" id="UP000552700">
    <property type="component" value="Unassembled WGS sequence"/>
</dbReference>
<comment type="caution">
    <text evidence="2">The sequence shown here is derived from an EMBL/GenBank/DDBJ whole genome shotgun (WGS) entry which is preliminary data.</text>
</comment>